<keyword evidence="3" id="KW-1185">Reference proteome</keyword>
<dbReference type="AlphaFoldDB" id="A0AA86PAN8"/>
<reference evidence="2 3" key="2">
    <citation type="submission" date="2024-07" db="EMBL/GenBank/DDBJ databases">
        <authorList>
            <person name="Akdeniz Z."/>
        </authorList>
    </citation>
    <scope>NUCLEOTIDE SEQUENCE [LARGE SCALE GENOMIC DNA]</scope>
</reference>
<gene>
    <name evidence="1" type="ORF">HINF_LOCUS20860</name>
    <name evidence="2" type="ORF">HINF_LOCUS2406</name>
</gene>
<proteinExistence type="predicted"/>
<sequence>MNQYQRSNQISYQKLDFSLIFDSIPTETEYNGKLPQLSLFEDEKFVSEYINRQHNTDSQLNIAQSANHSFNFKKNEAARVCETLVNNSQIICSKLHKSQLQRSSQLKTQFSQSSQIPKTQFLKPIITQKKNVKLEPPKFGTPLRAVVKTILREKCNEFK</sequence>
<dbReference type="Proteomes" id="UP001642409">
    <property type="component" value="Unassembled WGS sequence"/>
</dbReference>
<accession>A0AA86PAN8</accession>
<dbReference type="EMBL" id="CATOUU010000531">
    <property type="protein sequence ID" value="CAI9933215.1"/>
    <property type="molecule type" value="Genomic_DNA"/>
</dbReference>
<comment type="caution">
    <text evidence="1">The sequence shown here is derived from an EMBL/GenBank/DDBJ whole genome shotgun (WGS) entry which is preliminary data.</text>
</comment>
<evidence type="ECO:0000313" key="1">
    <source>
        <dbReference type="EMBL" id="CAI9933215.1"/>
    </source>
</evidence>
<name>A0AA86PAN8_9EUKA</name>
<reference evidence="1" key="1">
    <citation type="submission" date="2023-06" db="EMBL/GenBank/DDBJ databases">
        <authorList>
            <person name="Kurt Z."/>
        </authorList>
    </citation>
    <scope>NUCLEOTIDE SEQUENCE</scope>
</reference>
<organism evidence="1">
    <name type="scientific">Hexamita inflata</name>
    <dbReference type="NCBI Taxonomy" id="28002"/>
    <lineage>
        <taxon>Eukaryota</taxon>
        <taxon>Metamonada</taxon>
        <taxon>Diplomonadida</taxon>
        <taxon>Hexamitidae</taxon>
        <taxon>Hexamitinae</taxon>
        <taxon>Hexamita</taxon>
    </lineage>
</organism>
<evidence type="ECO:0000313" key="3">
    <source>
        <dbReference type="Proteomes" id="UP001642409"/>
    </source>
</evidence>
<protein>
    <submittedName>
        <fullName evidence="2">Hypothetical_protein</fullName>
    </submittedName>
</protein>
<evidence type="ECO:0000313" key="2">
    <source>
        <dbReference type="EMBL" id="CAL5973499.1"/>
    </source>
</evidence>
<dbReference type="EMBL" id="CAXDID020000004">
    <property type="protein sequence ID" value="CAL5973499.1"/>
    <property type="molecule type" value="Genomic_DNA"/>
</dbReference>